<protein>
    <submittedName>
        <fullName evidence="2">Uncharacterized protein</fullName>
    </submittedName>
</protein>
<evidence type="ECO:0000313" key="3">
    <source>
        <dbReference type="Proteomes" id="UP000323082"/>
    </source>
</evidence>
<accession>A0A5B2U9I7</accession>
<evidence type="ECO:0000256" key="1">
    <source>
        <dbReference type="SAM" id="SignalP"/>
    </source>
</evidence>
<organism evidence="2 3">
    <name type="scientific">Chryseobacterium sediminis</name>
    <dbReference type="NCBI Taxonomy" id="1679494"/>
    <lineage>
        <taxon>Bacteria</taxon>
        <taxon>Pseudomonadati</taxon>
        <taxon>Bacteroidota</taxon>
        <taxon>Flavobacteriia</taxon>
        <taxon>Flavobacteriales</taxon>
        <taxon>Weeksellaceae</taxon>
        <taxon>Chryseobacterium group</taxon>
        <taxon>Chryseobacterium</taxon>
    </lineage>
</organism>
<sequence>MKFAFILMLMLSGLLAAQELQSDSLKRDFKKYERDDELYLGYEKAKHQFDSLKLYNKNIELRELKRKAVKEAYGKLLNLESYSSLKVQNALLNDYFVKYKEGPLTKKFNTREEVEKRIGLYDEAFAATIGLMYLESSKEHMELQVKIFNDYIEKNLKRLGLTRKEFDALSENDREALWKEFKK</sequence>
<dbReference type="OrthoDB" id="9966334at2"/>
<evidence type="ECO:0000313" key="2">
    <source>
        <dbReference type="EMBL" id="KAA2223096.1"/>
    </source>
</evidence>
<feature type="chain" id="PRO_5022752858" evidence="1">
    <location>
        <begin position="18"/>
        <end position="183"/>
    </location>
</feature>
<comment type="caution">
    <text evidence="2">The sequence shown here is derived from an EMBL/GenBank/DDBJ whole genome shotgun (WGS) entry which is preliminary data.</text>
</comment>
<dbReference type="AlphaFoldDB" id="A0A5B2U9I7"/>
<feature type="signal peptide" evidence="1">
    <location>
        <begin position="1"/>
        <end position="17"/>
    </location>
</feature>
<dbReference type="RefSeq" id="WP_149832054.1">
    <property type="nucleotide sequence ID" value="NZ_VUNZ01000001.1"/>
</dbReference>
<name>A0A5B2U9I7_9FLAO</name>
<reference evidence="2 3" key="1">
    <citation type="journal article" date="2015" name="Int. J. Syst. Evol. Microbiol.">
        <title>Chryseobacterium sediminis sp. nov., isolated from a river sediment.</title>
        <authorList>
            <person name="Kampfer P."/>
            <person name="Busse H.J."/>
            <person name="McInroy J.A."/>
            <person name="Glaeser S.P."/>
        </authorList>
    </citation>
    <scope>NUCLEOTIDE SEQUENCE [LARGE SCALE GENOMIC DNA]</scope>
    <source>
        <strain evidence="2 3">IMT-174</strain>
    </source>
</reference>
<gene>
    <name evidence="2" type="ORF">FW780_02495</name>
</gene>
<dbReference type="EMBL" id="VUNZ01000001">
    <property type="protein sequence ID" value="KAA2223096.1"/>
    <property type="molecule type" value="Genomic_DNA"/>
</dbReference>
<proteinExistence type="predicted"/>
<dbReference type="Proteomes" id="UP000323082">
    <property type="component" value="Unassembled WGS sequence"/>
</dbReference>
<keyword evidence="1" id="KW-0732">Signal</keyword>